<evidence type="ECO:0000256" key="2">
    <source>
        <dbReference type="SAM" id="SignalP"/>
    </source>
</evidence>
<dbReference type="AlphaFoldDB" id="A0A2X0IP16"/>
<proteinExistence type="predicted"/>
<gene>
    <name evidence="3" type="ORF">DN069_14270</name>
</gene>
<organism evidence="3 4">
    <name type="scientific">Streptacidiphilus pinicola</name>
    <dbReference type="NCBI Taxonomy" id="2219663"/>
    <lineage>
        <taxon>Bacteria</taxon>
        <taxon>Bacillati</taxon>
        <taxon>Actinomycetota</taxon>
        <taxon>Actinomycetes</taxon>
        <taxon>Kitasatosporales</taxon>
        <taxon>Streptomycetaceae</taxon>
        <taxon>Streptacidiphilus</taxon>
    </lineage>
</organism>
<evidence type="ECO:0000313" key="3">
    <source>
        <dbReference type="EMBL" id="RAG84981.1"/>
    </source>
</evidence>
<dbReference type="Gene3D" id="2.40.260.10">
    <property type="entry name" value="Sortase"/>
    <property type="match status" value="1"/>
</dbReference>
<dbReference type="Proteomes" id="UP000248889">
    <property type="component" value="Unassembled WGS sequence"/>
</dbReference>
<dbReference type="EMBL" id="QKYN01000054">
    <property type="protein sequence ID" value="RAG84981.1"/>
    <property type="molecule type" value="Genomic_DNA"/>
</dbReference>
<dbReference type="InterPro" id="IPR023365">
    <property type="entry name" value="Sortase_dom-sf"/>
</dbReference>
<accession>A0A2X0IP16</accession>
<dbReference type="SUPFAM" id="SSF63817">
    <property type="entry name" value="Sortase"/>
    <property type="match status" value="1"/>
</dbReference>
<keyword evidence="2" id="KW-0732">Signal</keyword>
<dbReference type="Pfam" id="PF04203">
    <property type="entry name" value="Sortase"/>
    <property type="match status" value="1"/>
</dbReference>
<dbReference type="PROSITE" id="PS51257">
    <property type="entry name" value="PROKAR_LIPOPROTEIN"/>
    <property type="match status" value="1"/>
</dbReference>
<dbReference type="CDD" id="cd05829">
    <property type="entry name" value="Sortase_F"/>
    <property type="match status" value="1"/>
</dbReference>
<dbReference type="OrthoDB" id="525039at2"/>
<sequence>MPRRPTAGLRSAGARAARAGVGLALSGLLLAGCAAHGDAGPAASVPAGSVPIASAPPAQAGSAAPMGRSVPVGLKIPSIGVDASVMSVGLNSDGTVGVPPIEANAPAGWYDGSPTPGQTGPSVILGHVTVGQYGDGVFLHLGRLHPGDRIEVRRQDGSTAVFAVDRVQTVDKSAFPTSAVYGNVDRPALRLITCGGPHLSGGGYPDNVIVYASLTGTAL</sequence>
<keyword evidence="4" id="KW-1185">Reference proteome</keyword>
<name>A0A2X0IP16_9ACTN</name>
<dbReference type="InterPro" id="IPR042001">
    <property type="entry name" value="Sortase_F"/>
</dbReference>
<comment type="caution">
    <text evidence="3">The sequence shown here is derived from an EMBL/GenBank/DDBJ whole genome shotgun (WGS) entry which is preliminary data.</text>
</comment>
<feature type="signal peptide" evidence="2">
    <location>
        <begin position="1"/>
        <end position="31"/>
    </location>
</feature>
<feature type="chain" id="PRO_5038763521" evidence="2">
    <location>
        <begin position="32"/>
        <end position="219"/>
    </location>
</feature>
<dbReference type="InterPro" id="IPR005754">
    <property type="entry name" value="Sortase"/>
</dbReference>
<keyword evidence="1" id="KW-0378">Hydrolase</keyword>
<reference evidence="3 4" key="1">
    <citation type="submission" date="2018-06" db="EMBL/GenBank/DDBJ databases">
        <title>Streptacidiphilus pinicola sp. nov., isolated from pine grove soil.</title>
        <authorList>
            <person name="Roh S.G."/>
            <person name="Park S."/>
            <person name="Kim M.-K."/>
            <person name="Yun B.-R."/>
            <person name="Park J."/>
            <person name="Kim M.J."/>
            <person name="Kim Y.S."/>
            <person name="Kim S.B."/>
        </authorList>
    </citation>
    <scope>NUCLEOTIDE SEQUENCE [LARGE SCALE GENOMIC DNA]</scope>
    <source>
        <strain evidence="3 4">MMS16-CNU450</strain>
    </source>
</reference>
<evidence type="ECO:0000256" key="1">
    <source>
        <dbReference type="ARBA" id="ARBA00022801"/>
    </source>
</evidence>
<dbReference type="NCBIfam" id="NF033748">
    <property type="entry name" value="class_F_sortase"/>
    <property type="match status" value="1"/>
</dbReference>
<protein>
    <submittedName>
        <fullName evidence="3">Class F sortase</fullName>
    </submittedName>
</protein>
<dbReference type="GO" id="GO:0016787">
    <property type="term" value="F:hydrolase activity"/>
    <property type="evidence" value="ECO:0007669"/>
    <property type="project" value="UniProtKB-KW"/>
</dbReference>
<evidence type="ECO:0000313" key="4">
    <source>
        <dbReference type="Proteomes" id="UP000248889"/>
    </source>
</evidence>